<comment type="caution">
    <text evidence="2">The sequence shown here is derived from an EMBL/GenBank/DDBJ whole genome shotgun (WGS) entry which is preliminary data.</text>
</comment>
<reference evidence="2 3" key="1">
    <citation type="submission" date="2019-11" db="EMBL/GenBank/DDBJ databases">
        <title>Whole genome sequence of Oryza granulata.</title>
        <authorList>
            <person name="Li W."/>
        </authorList>
    </citation>
    <scope>NUCLEOTIDE SEQUENCE [LARGE SCALE GENOMIC DNA]</scope>
    <source>
        <strain evidence="3">cv. Menghai</strain>
        <tissue evidence="2">Leaf</tissue>
    </source>
</reference>
<feature type="compositionally biased region" description="Low complexity" evidence="1">
    <location>
        <begin position="13"/>
        <end position="35"/>
    </location>
</feature>
<feature type="compositionally biased region" description="Polar residues" evidence="1">
    <location>
        <begin position="282"/>
        <end position="293"/>
    </location>
</feature>
<feature type="region of interest" description="Disordered" evidence="1">
    <location>
        <begin position="144"/>
        <end position="331"/>
    </location>
</feature>
<proteinExistence type="predicted"/>
<sequence>MGELAPPEPSEPNPSESSDATASDATASDATASDDTASDHISKEQEGSPVHLDDLLEARDSPQRSPQRDDEGPRPPRVDYTCYKETGMRRDQVESSSSRSNDIECTVLRELTSLRSQFERHIDYIARMMHDMWEQAQDLREAIGFPHSAPPMPHASSERSPQEPPCPPTYTDMPTSAGTTAPSSAIVERLTPHTGATEEDPTTAGEATPASVVRSTTEDDTSCCREDHPPTQEDPASTTEGDTSAPAEVSASAFPDVDEAAGRPMPLTGAIKDYTPAEEDPVSTTEGDTTAPSTVFADADEAARRPAPLTGVTKDHAPTTKDPATTAEGAPTSVVVATTEGDTTAVAEVSSTIVVDTDDPIATVDLAASTIDDD</sequence>
<gene>
    <name evidence="2" type="ORF">E2562_019676</name>
</gene>
<feature type="compositionally biased region" description="Polar residues" evidence="1">
    <location>
        <begin position="172"/>
        <end position="183"/>
    </location>
</feature>
<feature type="region of interest" description="Disordered" evidence="1">
    <location>
        <begin position="1"/>
        <end position="103"/>
    </location>
</feature>
<dbReference type="AlphaFoldDB" id="A0A6G1C868"/>
<feature type="compositionally biased region" description="Pro residues" evidence="1">
    <location>
        <begin position="1"/>
        <end position="12"/>
    </location>
</feature>
<evidence type="ECO:0000313" key="2">
    <source>
        <dbReference type="EMBL" id="KAF0896187.1"/>
    </source>
</evidence>
<keyword evidence="3" id="KW-1185">Reference proteome</keyword>
<name>A0A6G1C868_9ORYZ</name>
<evidence type="ECO:0000313" key="3">
    <source>
        <dbReference type="Proteomes" id="UP000479710"/>
    </source>
</evidence>
<dbReference type="Proteomes" id="UP000479710">
    <property type="component" value="Unassembled WGS sequence"/>
</dbReference>
<protein>
    <submittedName>
        <fullName evidence="2">Uncharacterized protein</fullName>
    </submittedName>
</protein>
<feature type="compositionally biased region" description="Basic and acidic residues" evidence="1">
    <location>
        <begin position="37"/>
        <end position="77"/>
    </location>
</feature>
<feature type="compositionally biased region" description="Basic and acidic residues" evidence="1">
    <location>
        <begin position="222"/>
        <end position="231"/>
    </location>
</feature>
<dbReference type="EMBL" id="SPHZ02000010">
    <property type="protein sequence ID" value="KAF0896187.1"/>
    <property type="molecule type" value="Genomic_DNA"/>
</dbReference>
<organism evidence="2 3">
    <name type="scientific">Oryza meyeriana var. granulata</name>
    <dbReference type="NCBI Taxonomy" id="110450"/>
    <lineage>
        <taxon>Eukaryota</taxon>
        <taxon>Viridiplantae</taxon>
        <taxon>Streptophyta</taxon>
        <taxon>Embryophyta</taxon>
        <taxon>Tracheophyta</taxon>
        <taxon>Spermatophyta</taxon>
        <taxon>Magnoliopsida</taxon>
        <taxon>Liliopsida</taxon>
        <taxon>Poales</taxon>
        <taxon>Poaceae</taxon>
        <taxon>BOP clade</taxon>
        <taxon>Oryzoideae</taxon>
        <taxon>Oryzeae</taxon>
        <taxon>Oryzinae</taxon>
        <taxon>Oryza</taxon>
        <taxon>Oryza meyeriana</taxon>
    </lineage>
</organism>
<evidence type="ECO:0000256" key="1">
    <source>
        <dbReference type="SAM" id="MobiDB-lite"/>
    </source>
</evidence>
<accession>A0A6G1C868</accession>